<evidence type="ECO:0000313" key="1">
    <source>
        <dbReference type="EMBL" id="KAF7993950.1"/>
    </source>
</evidence>
<dbReference type="Proteomes" id="UP000639338">
    <property type="component" value="Unassembled WGS sequence"/>
</dbReference>
<evidence type="ECO:0000313" key="2">
    <source>
        <dbReference type="Proteomes" id="UP000639338"/>
    </source>
</evidence>
<dbReference type="AlphaFoldDB" id="A0A835CV29"/>
<proteinExistence type="predicted"/>
<reference evidence="1 2" key="1">
    <citation type="submission" date="2020-08" db="EMBL/GenBank/DDBJ databases">
        <title>Aphidius gifuensis genome sequencing and assembly.</title>
        <authorList>
            <person name="Du Z."/>
        </authorList>
    </citation>
    <scope>NUCLEOTIDE SEQUENCE [LARGE SCALE GENOMIC DNA]</scope>
    <source>
        <strain evidence="1">YNYX2018</strain>
        <tissue evidence="1">Adults</tissue>
    </source>
</reference>
<comment type="caution">
    <text evidence="1">The sequence shown here is derived from an EMBL/GenBank/DDBJ whole genome shotgun (WGS) entry which is preliminary data.</text>
</comment>
<organism evidence="1 2">
    <name type="scientific">Aphidius gifuensis</name>
    <name type="common">Parasitoid wasp</name>
    <dbReference type="NCBI Taxonomy" id="684658"/>
    <lineage>
        <taxon>Eukaryota</taxon>
        <taxon>Metazoa</taxon>
        <taxon>Ecdysozoa</taxon>
        <taxon>Arthropoda</taxon>
        <taxon>Hexapoda</taxon>
        <taxon>Insecta</taxon>
        <taxon>Pterygota</taxon>
        <taxon>Neoptera</taxon>
        <taxon>Endopterygota</taxon>
        <taxon>Hymenoptera</taxon>
        <taxon>Apocrita</taxon>
        <taxon>Ichneumonoidea</taxon>
        <taxon>Braconidae</taxon>
        <taxon>Aphidiinae</taxon>
        <taxon>Aphidius</taxon>
    </lineage>
</organism>
<dbReference type="EMBL" id="JACMRX010000003">
    <property type="protein sequence ID" value="KAF7993950.1"/>
    <property type="molecule type" value="Genomic_DNA"/>
</dbReference>
<protein>
    <submittedName>
        <fullName evidence="1">Uncharacterized protein</fullName>
    </submittedName>
</protein>
<keyword evidence="2" id="KW-1185">Reference proteome</keyword>
<gene>
    <name evidence="1" type="ORF">HCN44_011219</name>
</gene>
<name>A0A835CV29_APHGI</name>
<sequence length="90" mass="10305">MNFMSHKVSATGLGDLEEVYTFIMNIWTRIDEGIEEANTGKKPEYQATLFGDKTSSMLRALIDKVDELSVHIECMQYRLLDKMQEIADAK</sequence>
<accession>A0A835CV29</accession>